<dbReference type="EMBL" id="AE001437">
    <property type="protein sequence ID" value="AAK80772.1"/>
    <property type="molecule type" value="Genomic_DNA"/>
</dbReference>
<dbReference type="InterPro" id="IPR020476">
    <property type="entry name" value="Nudix_hydrolase"/>
</dbReference>
<dbReference type="GO" id="GO:0044716">
    <property type="term" value="F:8-oxo-GDP phosphatase activity"/>
    <property type="evidence" value="ECO:0007669"/>
    <property type="project" value="TreeGrafter"/>
</dbReference>
<evidence type="ECO:0000313" key="15">
    <source>
        <dbReference type="Proteomes" id="UP000000814"/>
    </source>
</evidence>
<keyword evidence="8" id="KW-0460">Magnesium</keyword>
<evidence type="ECO:0000256" key="2">
    <source>
        <dbReference type="ARBA" id="ARBA00005582"/>
    </source>
</evidence>
<keyword evidence="4" id="KW-0235">DNA replication</keyword>
<dbReference type="GO" id="GO:0044715">
    <property type="term" value="F:8-oxo-dGDP phosphatase activity"/>
    <property type="evidence" value="ECO:0007669"/>
    <property type="project" value="TreeGrafter"/>
</dbReference>
<evidence type="ECO:0000256" key="8">
    <source>
        <dbReference type="ARBA" id="ARBA00022842"/>
    </source>
</evidence>
<evidence type="ECO:0000256" key="3">
    <source>
        <dbReference type="ARBA" id="ARBA00022457"/>
    </source>
</evidence>
<evidence type="ECO:0000256" key="4">
    <source>
        <dbReference type="ARBA" id="ARBA00022705"/>
    </source>
</evidence>
<dbReference type="STRING" id="272562.CA_C2828"/>
<dbReference type="PIR" id="A97248">
    <property type="entry name" value="A97248"/>
</dbReference>
<dbReference type="SUPFAM" id="SSF55811">
    <property type="entry name" value="Nudix"/>
    <property type="match status" value="1"/>
</dbReference>
<dbReference type="PANTHER" id="PTHR47707:SF1">
    <property type="entry name" value="NUDIX HYDROLASE FAMILY PROTEIN"/>
    <property type="match status" value="1"/>
</dbReference>
<evidence type="ECO:0000256" key="10">
    <source>
        <dbReference type="ARBA" id="ARBA00035861"/>
    </source>
</evidence>
<keyword evidence="3" id="KW-0515">Mutator protein</keyword>
<dbReference type="GeneID" id="44999313"/>
<keyword evidence="7 12" id="KW-0378">Hydrolase</keyword>
<comment type="cofactor">
    <cofactor evidence="1">
        <name>Mg(2+)</name>
        <dbReference type="ChEBI" id="CHEBI:18420"/>
    </cofactor>
</comment>
<accession>Q97FB2</accession>
<evidence type="ECO:0000259" key="13">
    <source>
        <dbReference type="PROSITE" id="PS51462"/>
    </source>
</evidence>
<dbReference type="RefSeq" id="WP_010966113.1">
    <property type="nucleotide sequence ID" value="NC_003030.1"/>
</dbReference>
<dbReference type="GO" id="GO:0046872">
    <property type="term" value="F:metal ion binding"/>
    <property type="evidence" value="ECO:0007669"/>
    <property type="project" value="UniProtKB-KW"/>
</dbReference>
<dbReference type="KEGG" id="cac:CA_C2828"/>
<dbReference type="Proteomes" id="UP000000814">
    <property type="component" value="Chromosome"/>
</dbReference>
<reference evidence="14 15" key="1">
    <citation type="journal article" date="2001" name="J. Bacteriol.">
        <title>Genome sequence and comparative analysis of the solvent-producing bacterium Clostridium acetobutylicum.</title>
        <authorList>
            <person name="Nolling J."/>
            <person name="Breton G."/>
            <person name="Omelchenko M.V."/>
            <person name="Makarova K.S."/>
            <person name="Zeng Q."/>
            <person name="Gibson R."/>
            <person name="Lee H.M."/>
            <person name="Dubois J."/>
            <person name="Qiu D."/>
            <person name="Hitti J."/>
            <person name="Wolf Y.I."/>
            <person name="Tatusov R.L."/>
            <person name="Sabathe F."/>
            <person name="Doucette-Stamm L."/>
            <person name="Soucaille P."/>
            <person name="Daly M.J."/>
            <person name="Bennett G.N."/>
            <person name="Koonin E.V."/>
            <person name="Smith D.R."/>
        </authorList>
    </citation>
    <scope>NUCLEOTIDE SEQUENCE [LARGE SCALE GENOMIC DNA]</scope>
    <source>
        <strain evidence="15">ATCC 824 / DSM 792 / JCM 1419 / LMG 5710 / VKM B-1787</strain>
    </source>
</reference>
<dbReference type="PROSITE" id="PS51462">
    <property type="entry name" value="NUDIX"/>
    <property type="match status" value="1"/>
</dbReference>
<evidence type="ECO:0000256" key="12">
    <source>
        <dbReference type="RuleBase" id="RU003476"/>
    </source>
</evidence>
<dbReference type="GO" id="GO:0006281">
    <property type="term" value="P:DNA repair"/>
    <property type="evidence" value="ECO:0007669"/>
    <property type="project" value="UniProtKB-KW"/>
</dbReference>
<dbReference type="InterPro" id="IPR000086">
    <property type="entry name" value="NUDIX_hydrolase_dom"/>
</dbReference>
<dbReference type="OrthoDB" id="9810648at2"/>
<sequence>MLDVVAAILTNENNEILITRRAEGKNNAGYFEFPGGRIENGETRREALAREVKEELDVDIAVGEYFGESTYDNDGLGVKLNAFKGKIISGDIKLSVHDEYKWVRKEELKEFKFSPADEKLVNELMEEQ</sequence>
<protein>
    <recommendedName>
        <fullName evidence="11">8-oxo-dGTP diphosphatase</fullName>
        <ecNumber evidence="11">3.6.1.55</ecNumber>
    </recommendedName>
</protein>
<dbReference type="AlphaFoldDB" id="Q97FB2"/>
<dbReference type="EC" id="3.6.1.55" evidence="11"/>
<keyword evidence="15" id="KW-1185">Reference proteome</keyword>
<organism evidence="14 15">
    <name type="scientific">Clostridium acetobutylicum (strain ATCC 824 / DSM 792 / JCM 1419 / IAM 19013 / LMG 5710 / NBRC 13948 / NRRL B-527 / VKM B-1787 / 2291 / W)</name>
    <dbReference type="NCBI Taxonomy" id="272562"/>
    <lineage>
        <taxon>Bacteria</taxon>
        <taxon>Bacillati</taxon>
        <taxon>Bacillota</taxon>
        <taxon>Clostridia</taxon>
        <taxon>Eubacteriales</taxon>
        <taxon>Clostridiaceae</taxon>
        <taxon>Clostridium</taxon>
    </lineage>
</organism>
<comment type="similarity">
    <text evidence="2 12">Belongs to the Nudix hydrolase family.</text>
</comment>
<dbReference type="GO" id="GO:0035539">
    <property type="term" value="F:8-oxo-7,8-dihydrodeoxyguanosine triphosphate pyrophosphatase activity"/>
    <property type="evidence" value="ECO:0007669"/>
    <property type="project" value="UniProtKB-EC"/>
</dbReference>
<evidence type="ECO:0000256" key="1">
    <source>
        <dbReference type="ARBA" id="ARBA00001946"/>
    </source>
</evidence>
<dbReference type="PATRIC" id="fig|272562.8.peg.3013"/>
<dbReference type="HOGENOM" id="CLU_037162_19_3_9"/>
<name>Q97FB2_CLOAB</name>
<dbReference type="eggNOG" id="COG0494">
    <property type="taxonomic scope" value="Bacteria"/>
</dbReference>
<dbReference type="InterPro" id="IPR047127">
    <property type="entry name" value="MutT-like"/>
</dbReference>
<dbReference type="GO" id="GO:0008413">
    <property type="term" value="F:8-oxo-7,8-dihydroguanosine triphosphate pyrophosphatase activity"/>
    <property type="evidence" value="ECO:0007669"/>
    <property type="project" value="TreeGrafter"/>
</dbReference>
<dbReference type="PRINTS" id="PR00502">
    <property type="entry name" value="NUDIXFAMILY"/>
</dbReference>
<dbReference type="Gene3D" id="3.90.79.10">
    <property type="entry name" value="Nucleoside Triphosphate Pyrophosphohydrolase"/>
    <property type="match status" value="1"/>
</dbReference>
<evidence type="ECO:0000313" key="14">
    <source>
        <dbReference type="EMBL" id="AAK80772.1"/>
    </source>
</evidence>
<dbReference type="Pfam" id="PF00293">
    <property type="entry name" value="NUDIX"/>
    <property type="match status" value="1"/>
</dbReference>
<keyword evidence="5" id="KW-0479">Metal-binding</keyword>
<dbReference type="InterPro" id="IPR015797">
    <property type="entry name" value="NUDIX_hydrolase-like_dom_sf"/>
</dbReference>
<feature type="domain" description="Nudix hydrolase" evidence="13">
    <location>
        <begin position="1"/>
        <end position="126"/>
    </location>
</feature>
<proteinExistence type="inferred from homology"/>
<keyword evidence="6" id="KW-0227">DNA damage</keyword>
<keyword evidence="9" id="KW-0234">DNA repair</keyword>
<dbReference type="GO" id="GO:0006260">
    <property type="term" value="P:DNA replication"/>
    <property type="evidence" value="ECO:0007669"/>
    <property type="project" value="UniProtKB-KW"/>
</dbReference>
<dbReference type="PROSITE" id="PS00893">
    <property type="entry name" value="NUDIX_BOX"/>
    <property type="match status" value="1"/>
</dbReference>
<evidence type="ECO:0000256" key="7">
    <source>
        <dbReference type="ARBA" id="ARBA00022801"/>
    </source>
</evidence>
<gene>
    <name evidence="14" type="ordered locus">CA_C2828</name>
</gene>
<evidence type="ECO:0000256" key="9">
    <source>
        <dbReference type="ARBA" id="ARBA00023204"/>
    </source>
</evidence>
<evidence type="ECO:0000256" key="5">
    <source>
        <dbReference type="ARBA" id="ARBA00022723"/>
    </source>
</evidence>
<dbReference type="InterPro" id="IPR020084">
    <property type="entry name" value="NUDIX_hydrolase_CS"/>
</dbReference>
<evidence type="ECO:0000256" key="6">
    <source>
        <dbReference type="ARBA" id="ARBA00022763"/>
    </source>
</evidence>
<dbReference type="CDD" id="cd03425">
    <property type="entry name" value="NUDIX_MutT_NudA_like"/>
    <property type="match status" value="1"/>
</dbReference>
<dbReference type="PANTHER" id="PTHR47707">
    <property type="entry name" value="8-OXO-DGTP DIPHOSPHATASE"/>
    <property type="match status" value="1"/>
</dbReference>
<comment type="catalytic activity">
    <reaction evidence="10">
        <text>8-oxo-dGTP + H2O = 8-oxo-dGMP + diphosphate + H(+)</text>
        <dbReference type="Rhea" id="RHEA:31575"/>
        <dbReference type="ChEBI" id="CHEBI:15377"/>
        <dbReference type="ChEBI" id="CHEBI:15378"/>
        <dbReference type="ChEBI" id="CHEBI:33019"/>
        <dbReference type="ChEBI" id="CHEBI:63224"/>
        <dbReference type="ChEBI" id="CHEBI:77896"/>
        <dbReference type="EC" id="3.6.1.55"/>
    </reaction>
</comment>
<evidence type="ECO:0000256" key="11">
    <source>
        <dbReference type="ARBA" id="ARBA00038905"/>
    </source>
</evidence>